<name>A0A2K3JML6_TRIPR</name>
<proteinExistence type="predicted"/>
<reference evidence="1 2" key="2">
    <citation type="journal article" date="2017" name="Front. Plant Sci.">
        <title>Gene Classification and Mining of Molecular Markers Useful in Red Clover (Trifolium pratense) Breeding.</title>
        <authorList>
            <person name="Istvanek J."/>
            <person name="Dluhosova J."/>
            <person name="Dluhos P."/>
            <person name="Patkova L."/>
            <person name="Nedelnik J."/>
            <person name="Repkova J."/>
        </authorList>
    </citation>
    <scope>NUCLEOTIDE SEQUENCE [LARGE SCALE GENOMIC DNA]</scope>
    <source>
        <strain evidence="2">cv. Tatra</strain>
        <tissue evidence="1">Young leaves</tissue>
    </source>
</reference>
<evidence type="ECO:0000313" key="1">
    <source>
        <dbReference type="EMBL" id="PNX55274.1"/>
    </source>
</evidence>
<feature type="non-terminal residue" evidence="1">
    <location>
        <position position="33"/>
    </location>
</feature>
<dbReference type="Proteomes" id="UP000236291">
    <property type="component" value="Unassembled WGS sequence"/>
</dbReference>
<sequence>MIGVRSEQNRERSMIGVRAMLNVNGVAFSDFVL</sequence>
<protein>
    <submittedName>
        <fullName evidence="1">Uncharacterized protein</fullName>
    </submittedName>
</protein>
<gene>
    <name evidence="1" type="ORF">L195_g048901</name>
</gene>
<dbReference type="AlphaFoldDB" id="A0A2K3JML6"/>
<reference evidence="1 2" key="1">
    <citation type="journal article" date="2014" name="Am. J. Bot.">
        <title>Genome assembly and annotation for red clover (Trifolium pratense; Fabaceae).</title>
        <authorList>
            <person name="Istvanek J."/>
            <person name="Jaros M."/>
            <person name="Krenek A."/>
            <person name="Repkova J."/>
        </authorList>
    </citation>
    <scope>NUCLEOTIDE SEQUENCE [LARGE SCALE GENOMIC DNA]</scope>
    <source>
        <strain evidence="2">cv. Tatra</strain>
        <tissue evidence="1">Young leaves</tissue>
    </source>
</reference>
<accession>A0A2K3JML6</accession>
<dbReference type="EMBL" id="ASHM01070921">
    <property type="protein sequence ID" value="PNX55274.1"/>
    <property type="molecule type" value="Genomic_DNA"/>
</dbReference>
<organism evidence="1 2">
    <name type="scientific">Trifolium pratense</name>
    <name type="common">Red clover</name>
    <dbReference type="NCBI Taxonomy" id="57577"/>
    <lineage>
        <taxon>Eukaryota</taxon>
        <taxon>Viridiplantae</taxon>
        <taxon>Streptophyta</taxon>
        <taxon>Embryophyta</taxon>
        <taxon>Tracheophyta</taxon>
        <taxon>Spermatophyta</taxon>
        <taxon>Magnoliopsida</taxon>
        <taxon>eudicotyledons</taxon>
        <taxon>Gunneridae</taxon>
        <taxon>Pentapetalae</taxon>
        <taxon>rosids</taxon>
        <taxon>fabids</taxon>
        <taxon>Fabales</taxon>
        <taxon>Fabaceae</taxon>
        <taxon>Papilionoideae</taxon>
        <taxon>50 kb inversion clade</taxon>
        <taxon>NPAAA clade</taxon>
        <taxon>Hologalegina</taxon>
        <taxon>IRL clade</taxon>
        <taxon>Trifolieae</taxon>
        <taxon>Trifolium</taxon>
    </lineage>
</organism>
<evidence type="ECO:0000313" key="2">
    <source>
        <dbReference type="Proteomes" id="UP000236291"/>
    </source>
</evidence>
<comment type="caution">
    <text evidence="1">The sequence shown here is derived from an EMBL/GenBank/DDBJ whole genome shotgun (WGS) entry which is preliminary data.</text>
</comment>